<organism evidence="1">
    <name type="scientific">marine metagenome</name>
    <dbReference type="NCBI Taxonomy" id="408172"/>
    <lineage>
        <taxon>unclassified sequences</taxon>
        <taxon>metagenomes</taxon>
        <taxon>ecological metagenomes</taxon>
    </lineage>
</organism>
<dbReference type="SUPFAM" id="SSF53335">
    <property type="entry name" value="S-adenosyl-L-methionine-dependent methyltransferases"/>
    <property type="match status" value="1"/>
</dbReference>
<proteinExistence type="predicted"/>
<evidence type="ECO:0000313" key="1">
    <source>
        <dbReference type="EMBL" id="SVC03574.1"/>
    </source>
</evidence>
<accession>A0A382IUR8</accession>
<sequence length="271" mass="31626">MPGVTMELFKKLLDYGEYLKENPFHQNLEIDVEDFSKLDKKIVREKNYSVDPELDTPYSAELDDLIRLHYLVTSRKVTTILEIGVGKSTIVFDHALEQNKLKYGDFVKKNLRRSNPFECHSVDNNKKWIEITKANNPSFKNVTFHYCPCHVTTFNERICTLYDNFPNICPDLIYLDAPDQFSPIGDVRGISTNHPDRLPMSADILTFEHFLLPGTLIVVDGRTANARFLKTNLQRNWVYHHSEEYDQHFFELKETPLGIYNQRQIEFCLGT</sequence>
<name>A0A382IUR8_9ZZZZ</name>
<dbReference type="EMBL" id="UINC01069863">
    <property type="protein sequence ID" value="SVC03574.1"/>
    <property type="molecule type" value="Genomic_DNA"/>
</dbReference>
<protein>
    <submittedName>
        <fullName evidence="1">Uncharacterized protein</fullName>
    </submittedName>
</protein>
<dbReference type="InterPro" id="IPR029063">
    <property type="entry name" value="SAM-dependent_MTases_sf"/>
</dbReference>
<gene>
    <name evidence="1" type="ORF">METZ01_LOCUS256428</name>
</gene>
<dbReference type="AlphaFoldDB" id="A0A382IUR8"/>
<dbReference type="Gene3D" id="3.40.50.150">
    <property type="entry name" value="Vaccinia Virus protein VP39"/>
    <property type="match status" value="1"/>
</dbReference>
<reference evidence="1" key="1">
    <citation type="submission" date="2018-05" db="EMBL/GenBank/DDBJ databases">
        <authorList>
            <person name="Lanie J.A."/>
            <person name="Ng W.-L."/>
            <person name="Kazmierczak K.M."/>
            <person name="Andrzejewski T.M."/>
            <person name="Davidsen T.M."/>
            <person name="Wayne K.J."/>
            <person name="Tettelin H."/>
            <person name="Glass J.I."/>
            <person name="Rusch D."/>
            <person name="Podicherti R."/>
            <person name="Tsui H.-C.T."/>
            <person name="Winkler M.E."/>
        </authorList>
    </citation>
    <scope>NUCLEOTIDE SEQUENCE</scope>
</reference>